<gene>
    <name evidence="1" type="ORF">SAMN05216275_10231</name>
</gene>
<dbReference type="GeneID" id="96296380"/>
<accession>A0A1I3GDW9</accession>
<name>A0A1I3GDW9_9ACTN</name>
<dbReference type="SUPFAM" id="SSF53335">
    <property type="entry name" value="S-adenosyl-L-methionine-dependent methyltransferases"/>
    <property type="match status" value="1"/>
</dbReference>
<dbReference type="Proteomes" id="UP000199111">
    <property type="component" value="Unassembled WGS sequence"/>
</dbReference>
<evidence type="ECO:0000313" key="2">
    <source>
        <dbReference type="Proteomes" id="UP000199111"/>
    </source>
</evidence>
<dbReference type="Gene3D" id="1.10.287.540">
    <property type="entry name" value="Helix hairpin bin"/>
    <property type="match status" value="1"/>
</dbReference>
<keyword evidence="1" id="KW-0489">Methyltransferase</keyword>
<dbReference type="EMBL" id="FOQY01000002">
    <property type="protein sequence ID" value="SFI21680.1"/>
    <property type="molecule type" value="Genomic_DNA"/>
</dbReference>
<keyword evidence="2" id="KW-1185">Reference proteome</keyword>
<dbReference type="GO" id="GO:0008168">
    <property type="term" value="F:methyltransferase activity"/>
    <property type="evidence" value="ECO:0007669"/>
    <property type="project" value="UniProtKB-KW"/>
</dbReference>
<evidence type="ECO:0000313" key="1">
    <source>
        <dbReference type="EMBL" id="SFI21680.1"/>
    </source>
</evidence>
<dbReference type="Pfam" id="PF11599">
    <property type="entry name" value="AviRa"/>
    <property type="match status" value="1"/>
</dbReference>
<reference evidence="2" key="1">
    <citation type="submission" date="2016-10" db="EMBL/GenBank/DDBJ databases">
        <authorList>
            <person name="Varghese N."/>
            <person name="Submissions S."/>
        </authorList>
    </citation>
    <scope>NUCLEOTIDE SEQUENCE [LARGE SCALE GENOMIC DNA]</scope>
    <source>
        <strain evidence="2">CGMCC 4.2126</strain>
    </source>
</reference>
<dbReference type="RefSeq" id="WP_093885405.1">
    <property type="nucleotide sequence ID" value="NZ_FOQY01000002.1"/>
</dbReference>
<sequence length="251" mass="26177">MVYRHATVRGDYEDLASGAVLHSAPGFPAFPVRLASEAFQRALALRGGDGPATVWDPCCGSGYLLTVIGLLHRDRIQALLASDVSDDALRIARANLDLLGQAGLSARAGVLRERAERFAKPSYAAAAEAAGRIGRMLAAGGGDVPHDVRRADVFDRGELLEAAAGYAPDIVITDVPYGEQTAWQGSGGDTGVPGMLAALAPVLTERAVVVVTARGRKVPLGGRIRASESFKVGTRAVALLTADQLGDHLTD</sequence>
<dbReference type="InterPro" id="IPR029063">
    <property type="entry name" value="SAM-dependent_MTases_sf"/>
</dbReference>
<proteinExistence type="predicted"/>
<dbReference type="GO" id="GO:0032259">
    <property type="term" value="P:methylation"/>
    <property type="evidence" value="ECO:0007669"/>
    <property type="project" value="UniProtKB-KW"/>
</dbReference>
<protein>
    <submittedName>
        <fullName evidence="1">rRNA methyltransferase AviRa</fullName>
    </submittedName>
</protein>
<dbReference type="Gene3D" id="3.40.50.150">
    <property type="entry name" value="Vaccinia Virus protein VP39"/>
    <property type="match status" value="1"/>
</dbReference>
<keyword evidence="1" id="KW-0808">Transferase</keyword>
<organism evidence="1 2">
    <name type="scientific">Streptosporangium canum</name>
    <dbReference type="NCBI Taxonomy" id="324952"/>
    <lineage>
        <taxon>Bacteria</taxon>
        <taxon>Bacillati</taxon>
        <taxon>Actinomycetota</taxon>
        <taxon>Actinomycetes</taxon>
        <taxon>Streptosporangiales</taxon>
        <taxon>Streptosporangiaceae</taxon>
        <taxon>Streptosporangium</taxon>
    </lineage>
</organism>
<dbReference type="AlphaFoldDB" id="A0A1I3GDW9"/>
<dbReference type="InterPro" id="IPR024268">
    <property type="entry name" value="AviRa"/>
</dbReference>